<keyword evidence="3" id="KW-1185">Reference proteome</keyword>
<proteinExistence type="predicted"/>
<dbReference type="Proteomes" id="UP000186955">
    <property type="component" value="Unassembled WGS sequence"/>
</dbReference>
<protein>
    <submittedName>
        <fullName evidence="2">Uncharacterized protein</fullName>
    </submittedName>
</protein>
<accession>A0A1Q5UD75</accession>
<gene>
    <name evidence="2" type="ORF">PENSUB_4160</name>
</gene>
<feature type="region of interest" description="Disordered" evidence="1">
    <location>
        <begin position="75"/>
        <end position="103"/>
    </location>
</feature>
<reference evidence="2 3" key="1">
    <citation type="submission" date="2016-10" db="EMBL/GenBank/DDBJ databases">
        <title>Genome sequence of the ascomycete fungus Penicillium subrubescens.</title>
        <authorList>
            <person name="De Vries R.P."/>
            <person name="Peng M."/>
            <person name="Dilokpimol A."/>
            <person name="Hilden K."/>
            <person name="Makela M.R."/>
            <person name="Grigoriev I."/>
            <person name="Riley R."/>
            <person name="Granchi Z."/>
        </authorList>
    </citation>
    <scope>NUCLEOTIDE SEQUENCE [LARGE SCALE GENOMIC DNA]</scope>
    <source>
        <strain evidence="2 3">CBS 132785</strain>
    </source>
</reference>
<dbReference type="EMBL" id="MNBE01000347">
    <property type="protein sequence ID" value="OKP10436.1"/>
    <property type="molecule type" value="Genomic_DNA"/>
</dbReference>
<evidence type="ECO:0000256" key="1">
    <source>
        <dbReference type="SAM" id="MobiDB-lite"/>
    </source>
</evidence>
<evidence type="ECO:0000313" key="3">
    <source>
        <dbReference type="Proteomes" id="UP000186955"/>
    </source>
</evidence>
<name>A0A1Q5UD75_9EURO</name>
<organism evidence="2 3">
    <name type="scientific">Penicillium subrubescens</name>
    <dbReference type="NCBI Taxonomy" id="1316194"/>
    <lineage>
        <taxon>Eukaryota</taxon>
        <taxon>Fungi</taxon>
        <taxon>Dikarya</taxon>
        <taxon>Ascomycota</taxon>
        <taxon>Pezizomycotina</taxon>
        <taxon>Eurotiomycetes</taxon>
        <taxon>Eurotiomycetidae</taxon>
        <taxon>Eurotiales</taxon>
        <taxon>Aspergillaceae</taxon>
        <taxon>Penicillium</taxon>
    </lineage>
</organism>
<comment type="caution">
    <text evidence="2">The sequence shown here is derived from an EMBL/GenBank/DDBJ whole genome shotgun (WGS) entry which is preliminary data.</text>
</comment>
<evidence type="ECO:0000313" key="2">
    <source>
        <dbReference type="EMBL" id="OKP10436.1"/>
    </source>
</evidence>
<sequence length="166" mass="18010">MGNSRESHVGSLLSYIGLYHKIETFDKEATLNGLKKLWSAVKGRKASILHPLTVEKLKGKKKTVGLAQGFNDIYPYDTPEPPRDSSSLSGVTTWGEENDEGELRERPWVAPALTAGDDAVARLPVLVGIDPAVLQSLGGRPQRSPTRPMESPYPFGLVTILEGSVS</sequence>
<dbReference type="AlphaFoldDB" id="A0A1Q5UD75"/>